<protein>
    <submittedName>
        <fullName evidence="1">Uncharacterized protein</fullName>
    </submittedName>
</protein>
<name>A0A392V8M6_9FABA</name>
<sequence length="35" mass="4192">VCCHNVSVQGEEVVEENKLFKRKRSRREQGVEDFR</sequence>
<comment type="caution">
    <text evidence="1">The sequence shown here is derived from an EMBL/GenBank/DDBJ whole genome shotgun (WGS) entry which is preliminary data.</text>
</comment>
<reference evidence="1 2" key="1">
    <citation type="journal article" date="2018" name="Front. Plant Sci.">
        <title>Red Clover (Trifolium pratense) and Zigzag Clover (T. medium) - A Picture of Genomic Similarities and Differences.</title>
        <authorList>
            <person name="Dluhosova J."/>
            <person name="Istvanek J."/>
            <person name="Nedelnik J."/>
            <person name="Repkova J."/>
        </authorList>
    </citation>
    <scope>NUCLEOTIDE SEQUENCE [LARGE SCALE GENOMIC DNA]</scope>
    <source>
        <strain evidence="2">cv. 10/8</strain>
        <tissue evidence="1">Leaf</tissue>
    </source>
</reference>
<evidence type="ECO:0000313" key="2">
    <source>
        <dbReference type="Proteomes" id="UP000265520"/>
    </source>
</evidence>
<dbReference type="EMBL" id="LXQA011061308">
    <property type="protein sequence ID" value="MCI83195.1"/>
    <property type="molecule type" value="Genomic_DNA"/>
</dbReference>
<dbReference type="AlphaFoldDB" id="A0A392V8M6"/>
<accession>A0A392V8M6</accession>
<proteinExistence type="predicted"/>
<evidence type="ECO:0000313" key="1">
    <source>
        <dbReference type="EMBL" id="MCI83195.1"/>
    </source>
</evidence>
<organism evidence="1 2">
    <name type="scientific">Trifolium medium</name>
    <dbReference type="NCBI Taxonomy" id="97028"/>
    <lineage>
        <taxon>Eukaryota</taxon>
        <taxon>Viridiplantae</taxon>
        <taxon>Streptophyta</taxon>
        <taxon>Embryophyta</taxon>
        <taxon>Tracheophyta</taxon>
        <taxon>Spermatophyta</taxon>
        <taxon>Magnoliopsida</taxon>
        <taxon>eudicotyledons</taxon>
        <taxon>Gunneridae</taxon>
        <taxon>Pentapetalae</taxon>
        <taxon>rosids</taxon>
        <taxon>fabids</taxon>
        <taxon>Fabales</taxon>
        <taxon>Fabaceae</taxon>
        <taxon>Papilionoideae</taxon>
        <taxon>50 kb inversion clade</taxon>
        <taxon>NPAAA clade</taxon>
        <taxon>Hologalegina</taxon>
        <taxon>IRL clade</taxon>
        <taxon>Trifolieae</taxon>
        <taxon>Trifolium</taxon>
    </lineage>
</organism>
<dbReference type="Proteomes" id="UP000265520">
    <property type="component" value="Unassembled WGS sequence"/>
</dbReference>
<feature type="non-terminal residue" evidence="1">
    <location>
        <position position="1"/>
    </location>
</feature>
<keyword evidence="2" id="KW-1185">Reference proteome</keyword>